<keyword evidence="2" id="KW-0238">DNA-binding</keyword>
<evidence type="ECO:0000259" key="4">
    <source>
        <dbReference type="PROSITE" id="PS50987"/>
    </source>
</evidence>
<dbReference type="SUPFAM" id="SSF46785">
    <property type="entry name" value="Winged helix' DNA-binding domain"/>
    <property type="match status" value="1"/>
</dbReference>
<dbReference type="InterPro" id="IPR036388">
    <property type="entry name" value="WH-like_DNA-bd_sf"/>
</dbReference>
<dbReference type="Proteomes" id="UP001500622">
    <property type="component" value="Unassembled WGS sequence"/>
</dbReference>
<protein>
    <submittedName>
        <fullName evidence="5">DUF5937 family protein</fullName>
    </submittedName>
</protein>
<sequence>MIHLHFSAEDLGRIRFAFSPVWETVTSLRTLATSPTAGLHAAWVRRVGPHLEGIDMELLGTLVRPAGYIPDFLHPTLGDRSPTFDDGASQVSATDPQLVADELSHLAEHPVAQRGEGRERRVQILRELIRSPEEAVTRIVAELDRYWNVAIRPFWGRIEALLQDDLGYRMDQLASGGVQQLFATLHPSLTFDGDTLKVVKYYDGHAELRHRGLLLIPCVFAWPDVIVRTADPQPAVTYAPRGVGRLWESDPRTRVSPLVDVLGRSRATILAQLDLPMSTTQLAAQLARSAPTVSAHLKSLQEAGIVFSRRDGKTVLYSRTRLGDSLVTG</sequence>
<dbReference type="Pfam" id="PF12840">
    <property type="entry name" value="HTH_20"/>
    <property type="match status" value="1"/>
</dbReference>
<dbReference type="InterPro" id="IPR036390">
    <property type="entry name" value="WH_DNA-bd_sf"/>
</dbReference>
<dbReference type="InterPro" id="IPR001845">
    <property type="entry name" value="HTH_ArsR_DNA-bd_dom"/>
</dbReference>
<organism evidence="5 6">
    <name type="scientific">Georgenia halophila</name>
    <dbReference type="NCBI Taxonomy" id="620889"/>
    <lineage>
        <taxon>Bacteria</taxon>
        <taxon>Bacillati</taxon>
        <taxon>Actinomycetota</taxon>
        <taxon>Actinomycetes</taxon>
        <taxon>Micrococcales</taxon>
        <taxon>Bogoriellaceae</taxon>
        <taxon>Georgenia</taxon>
    </lineage>
</organism>
<dbReference type="EMBL" id="BAABGN010000001">
    <property type="protein sequence ID" value="GAA4416051.1"/>
    <property type="molecule type" value="Genomic_DNA"/>
</dbReference>
<gene>
    <name evidence="5" type="ORF">GCM10023169_02970</name>
</gene>
<evidence type="ECO:0000256" key="2">
    <source>
        <dbReference type="ARBA" id="ARBA00023125"/>
    </source>
</evidence>
<comment type="caution">
    <text evidence="5">The sequence shown here is derived from an EMBL/GenBank/DDBJ whole genome shotgun (WGS) entry which is preliminary data.</text>
</comment>
<evidence type="ECO:0000256" key="3">
    <source>
        <dbReference type="ARBA" id="ARBA00023163"/>
    </source>
</evidence>
<name>A0ABP8KVE7_9MICO</name>
<keyword evidence="1" id="KW-0805">Transcription regulation</keyword>
<dbReference type="InterPro" id="IPR012318">
    <property type="entry name" value="HTH_CRP"/>
</dbReference>
<dbReference type="RefSeq" id="WP_345214720.1">
    <property type="nucleotide sequence ID" value="NZ_BAABGN010000001.1"/>
</dbReference>
<dbReference type="PRINTS" id="PR00778">
    <property type="entry name" value="HTHARSR"/>
</dbReference>
<dbReference type="InterPro" id="IPR045981">
    <property type="entry name" value="DUF5937"/>
</dbReference>
<proteinExistence type="predicted"/>
<dbReference type="InterPro" id="IPR011991">
    <property type="entry name" value="ArsR-like_HTH"/>
</dbReference>
<dbReference type="SMART" id="SM00418">
    <property type="entry name" value="HTH_ARSR"/>
    <property type="match status" value="1"/>
</dbReference>
<keyword evidence="6" id="KW-1185">Reference proteome</keyword>
<dbReference type="InterPro" id="IPR051011">
    <property type="entry name" value="Metal_resp_trans_reg"/>
</dbReference>
<dbReference type="PROSITE" id="PS50987">
    <property type="entry name" value="HTH_ARSR_2"/>
    <property type="match status" value="1"/>
</dbReference>
<feature type="domain" description="HTH arsR-type" evidence="4">
    <location>
        <begin position="246"/>
        <end position="329"/>
    </location>
</feature>
<keyword evidence="3" id="KW-0804">Transcription</keyword>
<evidence type="ECO:0000256" key="1">
    <source>
        <dbReference type="ARBA" id="ARBA00023015"/>
    </source>
</evidence>
<dbReference type="SMART" id="SM00419">
    <property type="entry name" value="HTH_CRP"/>
    <property type="match status" value="1"/>
</dbReference>
<dbReference type="CDD" id="cd00090">
    <property type="entry name" value="HTH_ARSR"/>
    <property type="match status" value="1"/>
</dbReference>
<accession>A0ABP8KVE7</accession>
<evidence type="ECO:0000313" key="5">
    <source>
        <dbReference type="EMBL" id="GAA4416051.1"/>
    </source>
</evidence>
<dbReference type="Gene3D" id="1.10.10.10">
    <property type="entry name" value="Winged helix-like DNA-binding domain superfamily/Winged helix DNA-binding domain"/>
    <property type="match status" value="1"/>
</dbReference>
<reference evidence="6" key="1">
    <citation type="journal article" date="2019" name="Int. J. Syst. Evol. Microbiol.">
        <title>The Global Catalogue of Microorganisms (GCM) 10K type strain sequencing project: providing services to taxonomists for standard genome sequencing and annotation.</title>
        <authorList>
            <consortium name="The Broad Institute Genomics Platform"/>
            <consortium name="The Broad Institute Genome Sequencing Center for Infectious Disease"/>
            <person name="Wu L."/>
            <person name="Ma J."/>
        </authorList>
    </citation>
    <scope>NUCLEOTIDE SEQUENCE [LARGE SCALE GENOMIC DNA]</scope>
    <source>
        <strain evidence="6">JCM 17810</strain>
    </source>
</reference>
<dbReference type="PANTHER" id="PTHR43132">
    <property type="entry name" value="ARSENICAL RESISTANCE OPERON REPRESSOR ARSR-RELATED"/>
    <property type="match status" value="1"/>
</dbReference>
<evidence type="ECO:0000313" key="6">
    <source>
        <dbReference type="Proteomes" id="UP001500622"/>
    </source>
</evidence>
<dbReference type="PANTHER" id="PTHR43132:SF8">
    <property type="entry name" value="HTH-TYPE TRANSCRIPTIONAL REGULATOR KMTR"/>
    <property type="match status" value="1"/>
</dbReference>
<dbReference type="Pfam" id="PF19361">
    <property type="entry name" value="DUF5937"/>
    <property type="match status" value="1"/>
</dbReference>